<protein>
    <recommendedName>
        <fullName evidence="1">NrS-1 polymerase-like helicase domain-containing protein</fullName>
    </recommendedName>
</protein>
<name>A0A425CTK9_APHAT</name>
<dbReference type="InterPro" id="IPR045455">
    <property type="entry name" value="NrS-1_pol-like_helicase"/>
</dbReference>
<evidence type="ECO:0000313" key="2">
    <source>
        <dbReference type="EMBL" id="RQM20335.1"/>
    </source>
</evidence>
<evidence type="ECO:0000313" key="3">
    <source>
        <dbReference type="Proteomes" id="UP000284702"/>
    </source>
</evidence>
<evidence type="ECO:0000259" key="1">
    <source>
        <dbReference type="Pfam" id="PF19263"/>
    </source>
</evidence>
<sequence length="659" mass="75409">MCISQTLKNTQCKNKSVAGSDYCRKHQPAVAAPNVDEVTVAAPIGEEVIVAAPIAAPNVDEVEYDSDNGYICKNDTSEDVESLLLSPKTRASLDLESDVQLFSISEIKNSATHIVKSEESIEVQSTMSPQIVVEQTPSLDTVKLGEQEKAKAFQKMVTELNEQRKSALDLGFTDTICSSERITNDIAKLVEGMGRTMKDFEKAMVDDSFEDNELSYWAQEHCIICNHATNDFTMSYVEFEKIIKQLVFGNRESVMRFLCYIINEFFVFGATSSDCSVRAKVNNHNQKPLHHRSINEFKNVRIAYQTPNGISNTDLFGVPEDRDTFSVALPFQYTYVGDVAESELPDLLMYYLKEVICNNDEEAWIWLRSYLANIIHQPDSRTEVMLILYSQEKRVGKSTFKWIIDQIFGGTTNVAKVENLSDVFGERGGTSVVSKRVVWFEEMTEKKAVFRACMDRMKTAITEKRTTYKPLYQELHETNNTNEYIACTNHLVGVLADRQTVLHVSDKHREDHAFYTKLRANMNQDGCNKFASYLKQFTTQLPMRIHKTTFYESMLSNGAEGIDTFINGVKSGEITFQFQHAPKFWYASKEDLYEYAYIHWCESQGDKPITFNHFKEKFQHYNRSCEYTGIRVGDARMYAFKVPVDWNKQIASDEEPEFD</sequence>
<keyword evidence="3" id="KW-1185">Reference proteome</keyword>
<proteinExistence type="predicted"/>
<gene>
    <name evidence="2" type="ORF">B5M09_007877</name>
</gene>
<reference evidence="2" key="1">
    <citation type="submission" date="2018-07" db="EMBL/GenBank/DDBJ databases">
        <title>Annotation of Aphanomyces astaci genome assembly.</title>
        <authorList>
            <person name="Studholme D.J."/>
        </authorList>
    </citation>
    <scope>NUCLEOTIDE SEQUENCE [LARGE SCALE GENOMIC DNA]</scope>
    <source>
        <strain evidence="2">Pc</strain>
    </source>
</reference>
<accession>A0A425CTK9</accession>
<dbReference type="AlphaFoldDB" id="A0A425CTK9"/>
<comment type="caution">
    <text evidence="2">The sequence shown here is derived from an EMBL/GenBank/DDBJ whole genome shotgun (WGS) entry which is preliminary data.</text>
</comment>
<feature type="domain" description="NrS-1 polymerase-like helicase" evidence="1">
    <location>
        <begin position="388"/>
        <end position="493"/>
    </location>
</feature>
<dbReference type="VEuPathDB" id="FungiDB:H257_12103"/>
<dbReference type="Pfam" id="PF19263">
    <property type="entry name" value="DUF5906"/>
    <property type="match status" value="1"/>
</dbReference>
<dbReference type="EMBL" id="MZMZ02003937">
    <property type="protein sequence ID" value="RQM20335.1"/>
    <property type="molecule type" value="Genomic_DNA"/>
</dbReference>
<organism evidence="2 3">
    <name type="scientific">Aphanomyces astaci</name>
    <name type="common">Crayfish plague agent</name>
    <dbReference type="NCBI Taxonomy" id="112090"/>
    <lineage>
        <taxon>Eukaryota</taxon>
        <taxon>Sar</taxon>
        <taxon>Stramenopiles</taxon>
        <taxon>Oomycota</taxon>
        <taxon>Saprolegniomycetes</taxon>
        <taxon>Saprolegniales</taxon>
        <taxon>Verrucalvaceae</taxon>
        <taxon>Aphanomyces</taxon>
    </lineage>
</organism>
<dbReference type="Proteomes" id="UP000284702">
    <property type="component" value="Unassembled WGS sequence"/>
</dbReference>